<protein>
    <submittedName>
        <fullName evidence="1">Uncharacterized protein</fullName>
    </submittedName>
</protein>
<gene>
    <name evidence="1" type="ORF">QRT03_22305</name>
</gene>
<name>A0ABT7MDJ3_9PSEU</name>
<evidence type="ECO:0000313" key="2">
    <source>
        <dbReference type="Proteomes" id="UP001231924"/>
    </source>
</evidence>
<sequence>MRDVEYSALTDWLADGASAAAGTAEAELAADWSRVTSSARWTRLTAAQDPEAPARTA</sequence>
<accession>A0ABT7MDJ3</accession>
<dbReference type="RefSeq" id="WP_286055255.1">
    <property type="nucleotide sequence ID" value="NZ_JASVWF010000005.1"/>
</dbReference>
<evidence type="ECO:0000313" key="1">
    <source>
        <dbReference type="EMBL" id="MDL5158718.1"/>
    </source>
</evidence>
<dbReference type="EMBL" id="JASVWF010000005">
    <property type="protein sequence ID" value="MDL5158718.1"/>
    <property type="molecule type" value="Genomic_DNA"/>
</dbReference>
<reference evidence="1 2" key="1">
    <citation type="submission" date="2023-06" db="EMBL/GenBank/DDBJ databases">
        <title>Actinomycetospora Odt1-22.</title>
        <authorList>
            <person name="Supong K."/>
        </authorList>
    </citation>
    <scope>NUCLEOTIDE SEQUENCE [LARGE SCALE GENOMIC DNA]</scope>
    <source>
        <strain evidence="1 2">Odt1-22</strain>
    </source>
</reference>
<organism evidence="1 2">
    <name type="scientific">Actinomycetospora termitidis</name>
    <dbReference type="NCBI Taxonomy" id="3053470"/>
    <lineage>
        <taxon>Bacteria</taxon>
        <taxon>Bacillati</taxon>
        <taxon>Actinomycetota</taxon>
        <taxon>Actinomycetes</taxon>
        <taxon>Pseudonocardiales</taxon>
        <taxon>Pseudonocardiaceae</taxon>
        <taxon>Actinomycetospora</taxon>
    </lineage>
</organism>
<comment type="caution">
    <text evidence="1">The sequence shown here is derived from an EMBL/GenBank/DDBJ whole genome shotgun (WGS) entry which is preliminary data.</text>
</comment>
<keyword evidence="2" id="KW-1185">Reference proteome</keyword>
<proteinExistence type="predicted"/>
<dbReference type="Proteomes" id="UP001231924">
    <property type="component" value="Unassembled WGS sequence"/>
</dbReference>